<gene>
    <name evidence="3" type="ORF">POM88_048930</name>
</gene>
<dbReference type="AlphaFoldDB" id="A0AAD8GW57"/>
<evidence type="ECO:0000259" key="2">
    <source>
        <dbReference type="Pfam" id="PF13961"/>
    </source>
</evidence>
<evidence type="ECO:0000256" key="1">
    <source>
        <dbReference type="SAM" id="MobiDB-lite"/>
    </source>
</evidence>
<dbReference type="Pfam" id="PF13961">
    <property type="entry name" value="DUF4219"/>
    <property type="match status" value="1"/>
</dbReference>
<keyword evidence="4" id="KW-1185">Reference proteome</keyword>
<reference evidence="3" key="1">
    <citation type="submission" date="2023-02" db="EMBL/GenBank/DDBJ databases">
        <title>Genome of toxic invasive species Heracleum sosnowskyi carries increased number of genes despite the absence of recent whole-genome duplications.</title>
        <authorList>
            <person name="Schelkunov M."/>
            <person name="Shtratnikova V."/>
            <person name="Makarenko M."/>
            <person name="Klepikova A."/>
            <person name="Omelchenko D."/>
            <person name="Novikova G."/>
            <person name="Obukhova E."/>
            <person name="Bogdanov V."/>
            <person name="Penin A."/>
            <person name="Logacheva M."/>
        </authorList>
    </citation>
    <scope>NUCLEOTIDE SEQUENCE</scope>
    <source>
        <strain evidence="3">Hsosn_3</strain>
        <tissue evidence="3">Leaf</tissue>
    </source>
</reference>
<organism evidence="3 4">
    <name type="scientific">Heracleum sosnowskyi</name>
    <dbReference type="NCBI Taxonomy" id="360622"/>
    <lineage>
        <taxon>Eukaryota</taxon>
        <taxon>Viridiplantae</taxon>
        <taxon>Streptophyta</taxon>
        <taxon>Embryophyta</taxon>
        <taxon>Tracheophyta</taxon>
        <taxon>Spermatophyta</taxon>
        <taxon>Magnoliopsida</taxon>
        <taxon>eudicotyledons</taxon>
        <taxon>Gunneridae</taxon>
        <taxon>Pentapetalae</taxon>
        <taxon>asterids</taxon>
        <taxon>campanulids</taxon>
        <taxon>Apiales</taxon>
        <taxon>Apiaceae</taxon>
        <taxon>Apioideae</taxon>
        <taxon>apioid superclade</taxon>
        <taxon>Tordylieae</taxon>
        <taxon>Tordyliinae</taxon>
        <taxon>Heracleum</taxon>
    </lineage>
</organism>
<feature type="compositionally biased region" description="Polar residues" evidence="1">
    <location>
        <begin position="50"/>
        <end position="61"/>
    </location>
</feature>
<dbReference type="EMBL" id="JAUIZM010000011">
    <property type="protein sequence ID" value="KAK1355674.1"/>
    <property type="molecule type" value="Genomic_DNA"/>
</dbReference>
<accession>A0AAD8GW57</accession>
<reference evidence="3" key="2">
    <citation type="submission" date="2023-05" db="EMBL/GenBank/DDBJ databases">
        <authorList>
            <person name="Schelkunov M.I."/>
        </authorList>
    </citation>
    <scope>NUCLEOTIDE SEQUENCE</scope>
    <source>
        <strain evidence="3">Hsosn_3</strain>
        <tissue evidence="3">Leaf</tissue>
    </source>
</reference>
<feature type="domain" description="DUF4219" evidence="2">
    <location>
        <begin position="11"/>
        <end position="37"/>
    </location>
</feature>
<evidence type="ECO:0000313" key="3">
    <source>
        <dbReference type="EMBL" id="KAK1355674.1"/>
    </source>
</evidence>
<evidence type="ECO:0000313" key="4">
    <source>
        <dbReference type="Proteomes" id="UP001237642"/>
    </source>
</evidence>
<comment type="caution">
    <text evidence="3">The sequence shown here is derived from an EMBL/GenBank/DDBJ whole genome shotgun (WGS) entry which is preliminary data.</text>
</comment>
<dbReference type="Proteomes" id="UP001237642">
    <property type="component" value="Unassembled WGS sequence"/>
</dbReference>
<feature type="region of interest" description="Disordered" evidence="1">
    <location>
        <begin position="38"/>
        <end position="70"/>
    </location>
</feature>
<name>A0AAD8GW57_9APIA</name>
<sequence>MGDFTNSIEKLNNSNYGSWSTRIKFYLLGQDLWDVVNGSDTTPPREARSIDTSSDGPTSTPARPDATPQRLAVDPDILKKWKTNPCLVNQPSVKRRLFSPTRETAEDTVVVVVEDEDVVSGDSIVKKEMFEEINIEVSNQGELEELKIIRVVRTGGNKRIIKVRNVLIVARRDITQEIAGRRKLKEMSQHLLRMNTLEKKIGTSTLPSLWKKKTLLMHEGKAQ</sequence>
<dbReference type="InterPro" id="IPR025314">
    <property type="entry name" value="DUF4219"/>
</dbReference>
<protein>
    <recommendedName>
        <fullName evidence="2">DUF4219 domain-containing protein</fullName>
    </recommendedName>
</protein>
<proteinExistence type="predicted"/>